<comment type="caution">
    <text evidence="1">The sequence shown here is derived from an EMBL/GenBank/DDBJ whole genome shotgun (WGS) entry which is preliminary data.</text>
</comment>
<dbReference type="AlphaFoldDB" id="A0AAV4D038"/>
<evidence type="ECO:0000313" key="2">
    <source>
        <dbReference type="Proteomes" id="UP000735302"/>
    </source>
</evidence>
<dbReference type="Proteomes" id="UP000735302">
    <property type="component" value="Unassembled WGS sequence"/>
</dbReference>
<proteinExistence type="predicted"/>
<accession>A0AAV4D038</accession>
<name>A0AAV4D038_9GAST</name>
<dbReference type="EMBL" id="BLXT01007231">
    <property type="protein sequence ID" value="GFO37351.1"/>
    <property type="molecule type" value="Genomic_DNA"/>
</dbReference>
<protein>
    <submittedName>
        <fullName evidence="1">Uncharacterized protein</fullName>
    </submittedName>
</protein>
<sequence length="117" mass="13489">MLYEMTLAWSTKLGQAIQAISYNELKSGLLDLGTGGALRENGSDYQVLQHLPQVLLFESNFFPGAHWMEERQTEEKRLDITQKQVETLRRMQALSHDWDKWSRLENSSSRLCPADFG</sequence>
<evidence type="ECO:0000313" key="1">
    <source>
        <dbReference type="EMBL" id="GFO37351.1"/>
    </source>
</evidence>
<gene>
    <name evidence="1" type="ORF">PoB_006385600</name>
</gene>
<reference evidence="1 2" key="1">
    <citation type="journal article" date="2021" name="Elife">
        <title>Chloroplast acquisition without the gene transfer in kleptoplastic sea slugs, Plakobranchus ocellatus.</title>
        <authorList>
            <person name="Maeda T."/>
            <person name="Takahashi S."/>
            <person name="Yoshida T."/>
            <person name="Shimamura S."/>
            <person name="Takaki Y."/>
            <person name="Nagai Y."/>
            <person name="Toyoda A."/>
            <person name="Suzuki Y."/>
            <person name="Arimoto A."/>
            <person name="Ishii H."/>
            <person name="Satoh N."/>
            <person name="Nishiyama T."/>
            <person name="Hasebe M."/>
            <person name="Maruyama T."/>
            <person name="Minagawa J."/>
            <person name="Obokata J."/>
            <person name="Shigenobu S."/>
        </authorList>
    </citation>
    <scope>NUCLEOTIDE SEQUENCE [LARGE SCALE GENOMIC DNA]</scope>
</reference>
<organism evidence="1 2">
    <name type="scientific">Plakobranchus ocellatus</name>
    <dbReference type="NCBI Taxonomy" id="259542"/>
    <lineage>
        <taxon>Eukaryota</taxon>
        <taxon>Metazoa</taxon>
        <taxon>Spiralia</taxon>
        <taxon>Lophotrochozoa</taxon>
        <taxon>Mollusca</taxon>
        <taxon>Gastropoda</taxon>
        <taxon>Heterobranchia</taxon>
        <taxon>Euthyneura</taxon>
        <taxon>Panpulmonata</taxon>
        <taxon>Sacoglossa</taxon>
        <taxon>Placobranchoidea</taxon>
        <taxon>Plakobranchidae</taxon>
        <taxon>Plakobranchus</taxon>
    </lineage>
</organism>
<keyword evidence="2" id="KW-1185">Reference proteome</keyword>